<sequence>EIWELLRRLKSGGAPGIDRVPVSSLKTGKDSVSPPLTNLLNNIVKTGCIPKAMGHANTILIHKQGDVTDVGNYRPISLLSSILKTLTKAIANRLGHGEGGLYSKLPMEQAGFRPGHSTTEHIHALNMVAEKCYEFDIPLVAVFIDFRKAFDSIDYMAIWEALSFYGIEQKWIDTIKMIYAQGSSAVRLDNLLAEFDVQRGVRQGDSLSPLLFITTLQHALHGIDWKDYGIKINGSLISYLAYADDIVLL</sequence>
<dbReference type="Pfam" id="PF00078">
    <property type="entry name" value="RVT_1"/>
    <property type="match status" value="1"/>
</dbReference>
<evidence type="ECO:0000313" key="3">
    <source>
        <dbReference type="WBParaSite" id="L893_g11705.t1"/>
    </source>
</evidence>
<feature type="domain" description="Reverse transcriptase" evidence="1">
    <location>
        <begin position="42"/>
        <end position="249"/>
    </location>
</feature>
<protein>
    <submittedName>
        <fullName evidence="3">Reverse transcriptase domain-containing protein</fullName>
    </submittedName>
</protein>
<proteinExistence type="predicted"/>
<evidence type="ECO:0000313" key="2">
    <source>
        <dbReference type="Proteomes" id="UP000095287"/>
    </source>
</evidence>
<dbReference type="Proteomes" id="UP000095287">
    <property type="component" value="Unplaced"/>
</dbReference>
<dbReference type="PROSITE" id="PS50878">
    <property type="entry name" value="RT_POL"/>
    <property type="match status" value="1"/>
</dbReference>
<dbReference type="SUPFAM" id="SSF56672">
    <property type="entry name" value="DNA/RNA polymerases"/>
    <property type="match status" value="1"/>
</dbReference>
<keyword evidence="2" id="KW-1185">Reference proteome</keyword>
<dbReference type="CDD" id="cd01650">
    <property type="entry name" value="RT_nLTR_like"/>
    <property type="match status" value="1"/>
</dbReference>
<dbReference type="AlphaFoldDB" id="A0A1I7Y1J0"/>
<organism evidence="2 3">
    <name type="scientific">Steinernema glaseri</name>
    <dbReference type="NCBI Taxonomy" id="37863"/>
    <lineage>
        <taxon>Eukaryota</taxon>
        <taxon>Metazoa</taxon>
        <taxon>Ecdysozoa</taxon>
        <taxon>Nematoda</taxon>
        <taxon>Chromadorea</taxon>
        <taxon>Rhabditida</taxon>
        <taxon>Tylenchina</taxon>
        <taxon>Panagrolaimomorpha</taxon>
        <taxon>Strongyloidoidea</taxon>
        <taxon>Steinernematidae</taxon>
        <taxon>Steinernema</taxon>
    </lineage>
</organism>
<dbReference type="InterPro" id="IPR043502">
    <property type="entry name" value="DNA/RNA_pol_sf"/>
</dbReference>
<dbReference type="InterPro" id="IPR000477">
    <property type="entry name" value="RT_dom"/>
</dbReference>
<reference evidence="3" key="1">
    <citation type="submission" date="2016-11" db="UniProtKB">
        <authorList>
            <consortium name="WormBaseParasite"/>
        </authorList>
    </citation>
    <scope>IDENTIFICATION</scope>
</reference>
<accession>A0A1I7Y1J0</accession>
<name>A0A1I7Y1J0_9BILA</name>
<evidence type="ECO:0000259" key="1">
    <source>
        <dbReference type="PROSITE" id="PS50878"/>
    </source>
</evidence>
<dbReference type="PANTHER" id="PTHR19446">
    <property type="entry name" value="REVERSE TRANSCRIPTASES"/>
    <property type="match status" value="1"/>
</dbReference>
<dbReference type="WBParaSite" id="L893_g11705.t1">
    <property type="protein sequence ID" value="L893_g11705.t1"/>
    <property type="gene ID" value="L893_g11705"/>
</dbReference>